<keyword evidence="4" id="KW-1185">Reference proteome</keyword>
<protein>
    <recommendedName>
        <fullName evidence="2">Heterokaryon incompatibility domain-containing protein</fullName>
    </recommendedName>
</protein>
<name>A0A8H6JTX5_9PEZI</name>
<feature type="domain" description="Heterokaryon incompatibility" evidence="2">
    <location>
        <begin position="221"/>
        <end position="382"/>
    </location>
</feature>
<accession>A0A8H6JTX5</accession>
<evidence type="ECO:0000256" key="1">
    <source>
        <dbReference type="SAM" id="MobiDB-lite"/>
    </source>
</evidence>
<evidence type="ECO:0000259" key="2">
    <source>
        <dbReference type="Pfam" id="PF06985"/>
    </source>
</evidence>
<dbReference type="EMBL" id="WIGN01000013">
    <property type="protein sequence ID" value="KAF6818766.1"/>
    <property type="molecule type" value="Genomic_DNA"/>
</dbReference>
<feature type="region of interest" description="Disordered" evidence="1">
    <location>
        <begin position="123"/>
        <end position="154"/>
    </location>
</feature>
<dbReference type="AlphaFoldDB" id="A0A8H6JTX5"/>
<evidence type="ECO:0000313" key="4">
    <source>
        <dbReference type="Proteomes" id="UP000652219"/>
    </source>
</evidence>
<gene>
    <name evidence="3" type="ORF">CSOJ01_01719</name>
</gene>
<evidence type="ECO:0000313" key="3">
    <source>
        <dbReference type="EMBL" id="KAF6818766.1"/>
    </source>
</evidence>
<dbReference type="Pfam" id="PF06985">
    <property type="entry name" value="HET"/>
    <property type="match status" value="1"/>
</dbReference>
<comment type="caution">
    <text evidence="3">The sequence shown here is derived from an EMBL/GenBank/DDBJ whole genome shotgun (WGS) entry which is preliminary data.</text>
</comment>
<dbReference type="InterPro" id="IPR010730">
    <property type="entry name" value="HET"/>
</dbReference>
<dbReference type="PANTHER" id="PTHR33112">
    <property type="entry name" value="DOMAIN PROTEIN, PUTATIVE-RELATED"/>
    <property type="match status" value="1"/>
</dbReference>
<proteinExistence type="predicted"/>
<dbReference type="Proteomes" id="UP000652219">
    <property type="component" value="Unassembled WGS sequence"/>
</dbReference>
<organism evidence="3 4">
    <name type="scientific">Colletotrichum sojae</name>
    <dbReference type="NCBI Taxonomy" id="2175907"/>
    <lineage>
        <taxon>Eukaryota</taxon>
        <taxon>Fungi</taxon>
        <taxon>Dikarya</taxon>
        <taxon>Ascomycota</taxon>
        <taxon>Pezizomycotina</taxon>
        <taxon>Sordariomycetes</taxon>
        <taxon>Hypocreomycetidae</taxon>
        <taxon>Glomerellales</taxon>
        <taxon>Glomerellaceae</taxon>
        <taxon>Colletotrichum</taxon>
        <taxon>Colletotrichum orchidearum species complex</taxon>
    </lineage>
</organism>
<dbReference type="PANTHER" id="PTHR33112:SF16">
    <property type="entry name" value="HETEROKARYON INCOMPATIBILITY DOMAIN-CONTAINING PROTEIN"/>
    <property type="match status" value="1"/>
</dbReference>
<sequence>MSWLFQGLQGGARNRRNSFSTIEDFGDLDGQKKCRGCKQIRGLLEFRKRHGILPPRPVVFHDSYAAVDRCARVCVTCRVFRQALLLEGATAGHAALLQGAPEPVCARLVADGDGFAVRIQISQDGEKSNEDGQNPLPAATVRCEPSKGAESPMKLAEDPVDDAIYRQVRCWLRECEQGHIDCGNLAYSDRRPTRILRILSDSQVQLVNSAKLQAGCKTTRYAALSYCWGTGTMSADEDETVEGGRTLGANLESRYEPFDISGLPGTVRDAIKITRRLNDPHSGLELQHIWVDSLCIIQDDAQDKKVEIRRMQEVYDNAAVTICATTTAKATQPLLLPRLVWSSQHRVRPCRIGASWLAVNPTPPAVLRSRSSLALRAWTLQEEHLSPRLLFWGGQQLSWASGREEFVEEASTAVPATSSPFSNVPVRKFLVECRTARLSNAGDRFNALAGLATRYLTAMSGDNEYLAGLWRTTFPQDILWRVSRAARPGDERCGTTSAPSWSWTSLPIDLEVRTWQDFQIPSEMELLGDVASPRVEPSVAVAQGSGVGRVRVRGRLRMLWGAESQLRQWDEICVRVDGVNKVRFGANPGQDVHAVDCSTGSLVAYEARKLEVEAELDYTKLAEDVKQGRLLEIFCLAVSDEGMLLLRPSDTTGAFQRIGVGFGYRRDFFKGVERTEVDLE</sequence>
<reference evidence="3 4" key="1">
    <citation type="journal article" date="2020" name="Phytopathology">
        <title>Genome Sequence Resources of Colletotrichum truncatum, C. plurivorum, C. musicola, and C. sojae: Four Species Pathogenic to Soybean (Glycine max).</title>
        <authorList>
            <person name="Rogerio F."/>
            <person name="Boufleur T.R."/>
            <person name="Ciampi-Guillardi M."/>
            <person name="Sukno S.A."/>
            <person name="Thon M.R."/>
            <person name="Massola Junior N.S."/>
            <person name="Baroncelli R."/>
        </authorList>
    </citation>
    <scope>NUCLEOTIDE SEQUENCE [LARGE SCALE GENOMIC DNA]</scope>
    <source>
        <strain evidence="3 4">LFN0009</strain>
    </source>
</reference>